<protein>
    <submittedName>
        <fullName evidence="1">DUF4845 domain-containing protein</fullName>
    </submittedName>
</protein>
<dbReference type="Pfam" id="PF16137">
    <property type="entry name" value="DUF4845"/>
    <property type="match status" value="1"/>
</dbReference>
<evidence type="ECO:0000313" key="2">
    <source>
        <dbReference type="Proteomes" id="UP000515977"/>
    </source>
</evidence>
<dbReference type="RefSeq" id="WP_187571125.1">
    <property type="nucleotide sequence ID" value="NZ_CP060711.1"/>
</dbReference>
<evidence type="ECO:0000313" key="1">
    <source>
        <dbReference type="EMBL" id="QNN47378.1"/>
    </source>
</evidence>
<accession>A0A7G9QVK3</accession>
<dbReference type="KEGG" id="tbv:H9L17_04285"/>
<dbReference type="Proteomes" id="UP000515977">
    <property type="component" value="Chromosome"/>
</dbReference>
<name>A0A7G9QVK3_9GAMM</name>
<keyword evidence="2" id="KW-1185">Reference proteome</keyword>
<gene>
    <name evidence="1" type="ORF">H9L17_04285</name>
</gene>
<sequence length="126" mass="14347">MKQTQRGMTMLGFLMVLCLGIFFAFCAMKIVPMYIEYYSVKKMLATISKNPEAANGSKEKIRDLFRRGLEIDYVKVIKPDMLKIESTDGGMKMIVDYERRENLMANLDVVGKFHAEQVMARGAGGY</sequence>
<dbReference type="AlphaFoldDB" id="A0A7G9QVK3"/>
<organism evidence="1 2">
    <name type="scientific">Thermomonas brevis</name>
    <dbReference type="NCBI Taxonomy" id="215691"/>
    <lineage>
        <taxon>Bacteria</taxon>
        <taxon>Pseudomonadati</taxon>
        <taxon>Pseudomonadota</taxon>
        <taxon>Gammaproteobacteria</taxon>
        <taxon>Lysobacterales</taxon>
        <taxon>Lysobacteraceae</taxon>
        <taxon>Thermomonas</taxon>
    </lineage>
</organism>
<proteinExistence type="predicted"/>
<reference evidence="1 2" key="1">
    <citation type="submission" date="2020-08" db="EMBL/GenBank/DDBJ databases">
        <title>Genome sequence of Thermomonas brevis KACC 16975T.</title>
        <authorList>
            <person name="Hyun D.-W."/>
            <person name="Bae J.-W."/>
        </authorList>
    </citation>
    <scope>NUCLEOTIDE SEQUENCE [LARGE SCALE GENOMIC DNA]</scope>
    <source>
        <strain evidence="1 2">KACC 16975</strain>
    </source>
</reference>
<dbReference type="InterPro" id="IPR032314">
    <property type="entry name" value="DUF4845"/>
</dbReference>
<dbReference type="EMBL" id="CP060711">
    <property type="protein sequence ID" value="QNN47378.1"/>
    <property type="molecule type" value="Genomic_DNA"/>
</dbReference>